<evidence type="ECO:0000256" key="1">
    <source>
        <dbReference type="SAM" id="MobiDB-lite"/>
    </source>
</evidence>
<keyword evidence="3" id="KW-1185">Reference proteome</keyword>
<proteinExistence type="predicted"/>
<evidence type="ECO:0000313" key="3">
    <source>
        <dbReference type="Proteomes" id="UP000441772"/>
    </source>
</evidence>
<evidence type="ECO:0000313" key="2">
    <source>
        <dbReference type="EMBL" id="KAB7789556.1"/>
    </source>
</evidence>
<feature type="compositionally biased region" description="Basic residues" evidence="1">
    <location>
        <begin position="38"/>
        <end position="48"/>
    </location>
</feature>
<dbReference type="EMBL" id="WBVT01000044">
    <property type="protein sequence ID" value="KAB7789556.1"/>
    <property type="molecule type" value="Genomic_DNA"/>
</dbReference>
<sequence length="91" mass="10383">MMSGSGSRTEETKNLRRCPIRDTAAAEASSMIQLTIIRHHASPKRPSRQKYGQSPALTERTRKVPFQYGRSTEHDEPYPNRTLRVRSVVKS</sequence>
<organism evidence="2 3">
    <name type="scientific">Bifidobacterium leontopitheci</name>
    <dbReference type="NCBI Taxonomy" id="2650774"/>
    <lineage>
        <taxon>Bacteria</taxon>
        <taxon>Bacillati</taxon>
        <taxon>Actinomycetota</taxon>
        <taxon>Actinomycetes</taxon>
        <taxon>Bifidobacteriales</taxon>
        <taxon>Bifidobacteriaceae</taxon>
        <taxon>Bifidobacterium</taxon>
    </lineage>
</organism>
<name>A0A6I1GIU9_9BIFI</name>
<dbReference type="AlphaFoldDB" id="A0A6I1GIU9"/>
<protein>
    <submittedName>
        <fullName evidence="2">Uncharacterized protein</fullName>
    </submittedName>
</protein>
<dbReference type="Proteomes" id="UP000441772">
    <property type="component" value="Unassembled WGS sequence"/>
</dbReference>
<reference evidence="2 3" key="1">
    <citation type="submission" date="2019-09" db="EMBL/GenBank/DDBJ databases">
        <title>Characterization of the phylogenetic diversity of two novel species belonging to the genus Bifidobacterium: Bifidobacterium cebidarum sp. nov. and Bifidobacterium leontopitheci sp. nov.</title>
        <authorList>
            <person name="Lugli G.A."/>
            <person name="Duranti S."/>
            <person name="Milani C."/>
            <person name="Turroni F."/>
            <person name="Ventura M."/>
        </authorList>
    </citation>
    <scope>NUCLEOTIDE SEQUENCE [LARGE SCALE GENOMIC DNA]</scope>
    <source>
        <strain evidence="2 3">LMG 31471</strain>
    </source>
</reference>
<feature type="region of interest" description="Disordered" evidence="1">
    <location>
        <begin position="38"/>
        <end position="80"/>
    </location>
</feature>
<accession>A0A6I1GIU9</accession>
<gene>
    <name evidence="2" type="ORF">F7D09_1929</name>
</gene>
<comment type="caution">
    <text evidence="2">The sequence shown here is derived from an EMBL/GenBank/DDBJ whole genome shotgun (WGS) entry which is preliminary data.</text>
</comment>